<evidence type="ECO:0000256" key="6">
    <source>
        <dbReference type="ARBA" id="ARBA00023004"/>
    </source>
</evidence>
<evidence type="ECO:0000256" key="1">
    <source>
        <dbReference type="ARBA" id="ARBA00004571"/>
    </source>
</evidence>
<dbReference type="EMBL" id="SZVP01000002">
    <property type="protein sequence ID" value="TMM46987.1"/>
    <property type="molecule type" value="Genomic_DNA"/>
</dbReference>
<keyword evidence="17" id="KW-1185">Reference proteome</keyword>
<evidence type="ECO:0000256" key="3">
    <source>
        <dbReference type="ARBA" id="ARBA00022452"/>
    </source>
</evidence>
<evidence type="ECO:0000256" key="12">
    <source>
        <dbReference type="RuleBase" id="RU003357"/>
    </source>
</evidence>
<keyword evidence="6" id="KW-0408">Iron</keyword>
<protein>
    <submittedName>
        <fullName evidence="16">TonB-dependent receptor</fullName>
    </submittedName>
</protein>
<dbReference type="InterPro" id="IPR012910">
    <property type="entry name" value="Plug_dom"/>
</dbReference>
<dbReference type="Pfam" id="PF00593">
    <property type="entry name" value="TonB_dep_Rec_b-barrel"/>
    <property type="match status" value="1"/>
</dbReference>
<name>A0A8H2JMU1_9GAMM</name>
<dbReference type="PANTHER" id="PTHR32552:SF81">
    <property type="entry name" value="TONB-DEPENDENT OUTER MEMBRANE RECEPTOR"/>
    <property type="match status" value="1"/>
</dbReference>
<dbReference type="RefSeq" id="WP_138620747.1">
    <property type="nucleotide sequence ID" value="NZ_SZVP01000002.1"/>
</dbReference>
<feature type="domain" description="TonB-dependent receptor plug" evidence="15">
    <location>
        <begin position="50"/>
        <end position="159"/>
    </location>
</feature>
<feature type="signal peptide" evidence="13">
    <location>
        <begin position="1"/>
        <end position="25"/>
    </location>
</feature>
<dbReference type="Gene3D" id="2.40.170.20">
    <property type="entry name" value="TonB-dependent receptor, beta-barrel domain"/>
    <property type="match status" value="1"/>
</dbReference>
<dbReference type="PANTHER" id="PTHR32552">
    <property type="entry name" value="FERRICHROME IRON RECEPTOR-RELATED"/>
    <property type="match status" value="1"/>
</dbReference>
<dbReference type="Proteomes" id="UP000307702">
    <property type="component" value="Unassembled WGS sequence"/>
</dbReference>
<evidence type="ECO:0000256" key="2">
    <source>
        <dbReference type="ARBA" id="ARBA00022448"/>
    </source>
</evidence>
<comment type="subcellular location">
    <subcellularLocation>
        <location evidence="1 11">Cell outer membrane</location>
        <topology evidence="1 11">Multi-pass membrane protein</topology>
    </subcellularLocation>
</comment>
<keyword evidence="4" id="KW-0410">Iron transport</keyword>
<dbReference type="InterPro" id="IPR039426">
    <property type="entry name" value="TonB-dep_rcpt-like"/>
</dbReference>
<evidence type="ECO:0000256" key="11">
    <source>
        <dbReference type="PROSITE-ProRule" id="PRU01360"/>
    </source>
</evidence>
<dbReference type="GO" id="GO:0006826">
    <property type="term" value="P:iron ion transport"/>
    <property type="evidence" value="ECO:0007669"/>
    <property type="project" value="UniProtKB-KW"/>
</dbReference>
<evidence type="ECO:0000256" key="13">
    <source>
        <dbReference type="SAM" id="SignalP"/>
    </source>
</evidence>
<evidence type="ECO:0000313" key="16">
    <source>
        <dbReference type="EMBL" id="TMM46987.1"/>
    </source>
</evidence>
<keyword evidence="8 12" id="KW-0798">TonB box</keyword>
<evidence type="ECO:0000313" key="17">
    <source>
        <dbReference type="Proteomes" id="UP000307702"/>
    </source>
</evidence>
<feature type="chain" id="PRO_5034303842" evidence="13">
    <location>
        <begin position="26"/>
        <end position="722"/>
    </location>
</feature>
<sequence>MNTNKKPLNIAISLALMSMANTAVAAPDNDVPKKGLEVIEVTAQKRVQNLQELPTAVTVFNAQALDEKGITDVEDLSIYTPNMQISETPGGSTGATIAIRGSVTINPAITWEPTTGVYIDGVFVSKNVGGLFDVAAIDRVEVLRGPQGTLYGKNTIGGALNIITRKPSGELGGKVRVGAGNYDMTDIYVTADSDLINDNLSFNFTGNKKERDGFYDNLSVTSKVKEFKALDSSSMRFGALYEYSDKLEFYYTYDYSDKDNSPSMGQVYIADLMPEDTKSRQDSAALDGVQFDRSTSSGHSLTVTWQQSDHLTIKSITALREIDYEDGSDYDGFDMLGFHTIRQVKHEQTSQELQFIGDIDNVNYVAGLFYFTEDSDVNNPYILGFGTVNNTYGVESTSIAAYANVEYQLNDKLTLAGGLRWTSEEKKFYIEHPDDYSFAYFFPLPFTTAGDTWNNTSAMASLNYALADNVQTYVKVSQGWKAGGFNGEAPTAELAVKPYEAEEVIAYEWGLKSRWLAQRIQANVAVFYNDITNMQMSEFLGAYSDVQNAGAATVKGIEFELVAAITDDLLLTFNYGMLDPKYDSFITYDVYTGAPNDVTNSAEFPYSPDNKWSLGLHYITDTELGEFSISGDYSFVDDHFAYHNQPSADFTRIENYNVFNARISLKEIAGTNFDLSIWGKNITDEEYRINGVPMGDATGNFIGGINYYGDPATYGVEVTYTF</sequence>
<dbReference type="InterPro" id="IPR036942">
    <property type="entry name" value="Beta-barrel_TonB_sf"/>
</dbReference>
<keyword evidence="10 11" id="KW-0998">Cell outer membrane</keyword>
<dbReference type="SUPFAM" id="SSF56935">
    <property type="entry name" value="Porins"/>
    <property type="match status" value="1"/>
</dbReference>
<dbReference type="AlphaFoldDB" id="A0A8H2JMU1"/>
<keyword evidence="9 11" id="KW-0472">Membrane</keyword>
<evidence type="ECO:0000259" key="15">
    <source>
        <dbReference type="Pfam" id="PF07715"/>
    </source>
</evidence>
<keyword evidence="16" id="KW-0675">Receptor</keyword>
<comment type="similarity">
    <text evidence="11 12">Belongs to the TonB-dependent receptor family.</text>
</comment>
<evidence type="ECO:0000259" key="14">
    <source>
        <dbReference type="Pfam" id="PF00593"/>
    </source>
</evidence>
<gene>
    <name evidence="16" type="ORF">FCS21_04270</name>
</gene>
<dbReference type="GO" id="GO:0009279">
    <property type="term" value="C:cell outer membrane"/>
    <property type="evidence" value="ECO:0007669"/>
    <property type="project" value="UniProtKB-SubCell"/>
</dbReference>
<keyword evidence="5 11" id="KW-0812">Transmembrane</keyword>
<keyword evidence="3 11" id="KW-1134">Transmembrane beta strand</keyword>
<organism evidence="16 17">
    <name type="scientific">Colwellia ponticola</name>
    <dbReference type="NCBI Taxonomy" id="2304625"/>
    <lineage>
        <taxon>Bacteria</taxon>
        <taxon>Pseudomonadati</taxon>
        <taxon>Pseudomonadota</taxon>
        <taxon>Gammaproteobacteria</taxon>
        <taxon>Alteromonadales</taxon>
        <taxon>Colwelliaceae</taxon>
        <taxon>Colwellia</taxon>
    </lineage>
</organism>
<feature type="domain" description="TonB-dependent receptor-like beta-barrel" evidence="14">
    <location>
        <begin position="243"/>
        <end position="682"/>
    </location>
</feature>
<keyword evidence="13" id="KW-0732">Signal</keyword>
<evidence type="ECO:0000256" key="8">
    <source>
        <dbReference type="ARBA" id="ARBA00023077"/>
    </source>
</evidence>
<accession>A0A8H2JMU1</accession>
<dbReference type="InterPro" id="IPR000531">
    <property type="entry name" value="Beta-barrel_TonB"/>
</dbReference>
<dbReference type="Pfam" id="PF07715">
    <property type="entry name" value="Plug"/>
    <property type="match status" value="1"/>
</dbReference>
<keyword evidence="7" id="KW-0406">Ion transport</keyword>
<keyword evidence="2 11" id="KW-0813">Transport</keyword>
<dbReference type="OrthoDB" id="127311at2"/>
<evidence type="ECO:0000256" key="4">
    <source>
        <dbReference type="ARBA" id="ARBA00022496"/>
    </source>
</evidence>
<evidence type="ECO:0000256" key="7">
    <source>
        <dbReference type="ARBA" id="ARBA00023065"/>
    </source>
</evidence>
<comment type="caution">
    <text evidence="16">The sequence shown here is derived from an EMBL/GenBank/DDBJ whole genome shotgun (WGS) entry which is preliminary data.</text>
</comment>
<evidence type="ECO:0000256" key="10">
    <source>
        <dbReference type="ARBA" id="ARBA00023237"/>
    </source>
</evidence>
<dbReference type="PROSITE" id="PS52016">
    <property type="entry name" value="TONB_DEPENDENT_REC_3"/>
    <property type="match status" value="1"/>
</dbReference>
<evidence type="ECO:0000256" key="5">
    <source>
        <dbReference type="ARBA" id="ARBA00022692"/>
    </source>
</evidence>
<evidence type="ECO:0000256" key="9">
    <source>
        <dbReference type="ARBA" id="ARBA00023136"/>
    </source>
</evidence>
<proteinExistence type="inferred from homology"/>
<reference evidence="16 17" key="1">
    <citation type="submission" date="2019-05" db="EMBL/GenBank/DDBJ databases">
        <title>Colwellia ponticola sp. nov., isolated from seawater.</title>
        <authorList>
            <person name="Yoon J.-H."/>
        </authorList>
    </citation>
    <scope>NUCLEOTIDE SEQUENCE [LARGE SCALE GENOMIC DNA]</scope>
    <source>
        <strain evidence="16 17">OISW-25</strain>
    </source>
</reference>